<feature type="compositionally biased region" description="Basic and acidic residues" evidence="1">
    <location>
        <begin position="9"/>
        <end position="18"/>
    </location>
</feature>
<gene>
    <name evidence="2" type="ORF">EH240_09200</name>
</gene>
<protein>
    <submittedName>
        <fullName evidence="2">Uncharacterized protein</fullName>
    </submittedName>
</protein>
<accession>A0A3P3FZ58</accession>
<dbReference type="EMBL" id="RQXT01000008">
    <property type="protein sequence ID" value="RRI03871.1"/>
    <property type="molecule type" value="Genomic_DNA"/>
</dbReference>
<dbReference type="Proteomes" id="UP000273786">
    <property type="component" value="Unassembled WGS sequence"/>
</dbReference>
<reference evidence="2 3" key="1">
    <citation type="submission" date="2018-11" db="EMBL/GenBank/DDBJ databases">
        <title>the genome of Mesorhizobium tamadayense DSM 28320.</title>
        <authorList>
            <person name="Gao J."/>
        </authorList>
    </citation>
    <scope>NUCLEOTIDE SEQUENCE [LARGE SCALE GENOMIC DNA]</scope>
    <source>
        <strain evidence="2 3">DSM 28320</strain>
    </source>
</reference>
<evidence type="ECO:0000313" key="3">
    <source>
        <dbReference type="Proteomes" id="UP000273786"/>
    </source>
</evidence>
<name>A0A3P3FZ58_9HYPH</name>
<organism evidence="2 3">
    <name type="scientific">Mesorhizobium tamadayense</name>
    <dbReference type="NCBI Taxonomy" id="425306"/>
    <lineage>
        <taxon>Bacteria</taxon>
        <taxon>Pseudomonadati</taxon>
        <taxon>Pseudomonadota</taxon>
        <taxon>Alphaproteobacteria</taxon>
        <taxon>Hyphomicrobiales</taxon>
        <taxon>Phyllobacteriaceae</taxon>
        <taxon>Mesorhizobium</taxon>
    </lineage>
</organism>
<proteinExistence type="predicted"/>
<evidence type="ECO:0000256" key="1">
    <source>
        <dbReference type="SAM" id="MobiDB-lite"/>
    </source>
</evidence>
<keyword evidence="3" id="KW-1185">Reference proteome</keyword>
<sequence length="83" mass="9183">MSPLLPGVRDLHLADSDCRSGNGKDAGDQSLPFLKPRFDARKVRYCEINEDTKKRGDKIARCYQPPIGSHSGTFPLQVSTPPE</sequence>
<dbReference type="AlphaFoldDB" id="A0A3P3FZ58"/>
<feature type="region of interest" description="Disordered" evidence="1">
    <location>
        <begin position="1"/>
        <end position="32"/>
    </location>
</feature>
<comment type="caution">
    <text evidence="2">The sequence shown here is derived from an EMBL/GenBank/DDBJ whole genome shotgun (WGS) entry which is preliminary data.</text>
</comment>
<dbReference type="RefSeq" id="WP_124997380.1">
    <property type="nucleotide sequence ID" value="NZ_RQXT01000008.1"/>
</dbReference>
<evidence type="ECO:0000313" key="2">
    <source>
        <dbReference type="EMBL" id="RRI03871.1"/>
    </source>
</evidence>